<dbReference type="InterPro" id="IPR049052">
    <property type="entry name" value="nSTAND1"/>
</dbReference>
<keyword evidence="6" id="KW-0175">Coiled coil</keyword>
<evidence type="ECO:0000313" key="8">
    <source>
        <dbReference type="EMBL" id="BAY96219.1"/>
    </source>
</evidence>
<feature type="repeat" description="WD" evidence="5">
    <location>
        <begin position="1215"/>
        <end position="1256"/>
    </location>
</feature>
<dbReference type="RefSeq" id="WP_096573460.1">
    <property type="nucleotide sequence ID" value="NZ_CAWNJS010000001.1"/>
</dbReference>
<keyword evidence="4" id="KW-0677">Repeat</keyword>
<dbReference type="EMBL" id="AP018248">
    <property type="protein sequence ID" value="BAY96219.1"/>
    <property type="molecule type" value="Genomic_DNA"/>
</dbReference>
<evidence type="ECO:0000256" key="4">
    <source>
        <dbReference type="ARBA" id="ARBA00022737"/>
    </source>
</evidence>
<dbReference type="PROSITE" id="PS50208">
    <property type="entry name" value="CASPASE_P20"/>
    <property type="match status" value="1"/>
</dbReference>
<dbReference type="InterPro" id="IPR015943">
    <property type="entry name" value="WD40/YVTN_repeat-like_dom_sf"/>
</dbReference>
<dbReference type="Pfam" id="PF00656">
    <property type="entry name" value="Peptidase_C14"/>
    <property type="match status" value="1"/>
</dbReference>
<feature type="coiled-coil region" evidence="6">
    <location>
        <begin position="48"/>
        <end position="75"/>
    </location>
</feature>
<proteinExistence type="inferred from homology"/>
<keyword evidence="3" id="KW-0732">Signal</keyword>
<dbReference type="SUPFAM" id="SSF52540">
    <property type="entry name" value="P-loop containing nucleoside triphosphate hydrolases"/>
    <property type="match status" value="1"/>
</dbReference>
<dbReference type="InterPro" id="IPR028081">
    <property type="entry name" value="Leu-bd"/>
</dbReference>
<dbReference type="InterPro" id="IPR001680">
    <property type="entry name" value="WD40_rpt"/>
</dbReference>
<name>A0A1Z4MS26_9CYAN</name>
<organism evidence="8 9">
    <name type="scientific">Tolypothrix tenuis PCC 7101</name>
    <dbReference type="NCBI Taxonomy" id="231146"/>
    <lineage>
        <taxon>Bacteria</taxon>
        <taxon>Bacillati</taxon>
        <taxon>Cyanobacteriota</taxon>
        <taxon>Cyanophyceae</taxon>
        <taxon>Nostocales</taxon>
        <taxon>Tolypothrichaceae</taxon>
        <taxon>Tolypothrix</taxon>
    </lineage>
</organism>
<dbReference type="InterPro" id="IPR029030">
    <property type="entry name" value="Caspase-like_dom_sf"/>
</dbReference>
<dbReference type="PANTHER" id="PTHR44129">
    <property type="entry name" value="WD REPEAT-CONTAINING PROTEIN POP1"/>
    <property type="match status" value="1"/>
</dbReference>
<evidence type="ECO:0000256" key="6">
    <source>
        <dbReference type="SAM" id="Coils"/>
    </source>
</evidence>
<dbReference type="CDD" id="cd06268">
    <property type="entry name" value="PBP1_ABC_transporter_LIVBP-like"/>
    <property type="match status" value="1"/>
</dbReference>
<dbReference type="Gene3D" id="3.40.50.300">
    <property type="entry name" value="P-loop containing nucleotide triphosphate hydrolases"/>
    <property type="match status" value="1"/>
</dbReference>
<dbReference type="InterPro" id="IPR011600">
    <property type="entry name" value="Pept_C14_caspase"/>
</dbReference>
<dbReference type="SUPFAM" id="SSF82171">
    <property type="entry name" value="DPP6 N-terminal domain-like"/>
    <property type="match status" value="1"/>
</dbReference>
<protein>
    <submittedName>
        <fullName evidence="8">Extracellular ligand-binding receptor</fullName>
    </submittedName>
</protein>
<dbReference type="SMART" id="SM00320">
    <property type="entry name" value="WD40"/>
    <property type="match status" value="8"/>
</dbReference>
<dbReference type="SUPFAM" id="SSF52129">
    <property type="entry name" value="Caspase-like"/>
    <property type="match status" value="1"/>
</dbReference>
<dbReference type="Proteomes" id="UP000218785">
    <property type="component" value="Chromosome"/>
</dbReference>
<dbReference type="GO" id="GO:0006508">
    <property type="term" value="P:proteolysis"/>
    <property type="evidence" value="ECO:0007669"/>
    <property type="project" value="InterPro"/>
</dbReference>
<dbReference type="Gene3D" id="3.40.50.1460">
    <property type="match status" value="1"/>
</dbReference>
<dbReference type="Gene3D" id="3.40.50.2300">
    <property type="match status" value="2"/>
</dbReference>
<evidence type="ECO:0000313" key="9">
    <source>
        <dbReference type="Proteomes" id="UP000218785"/>
    </source>
</evidence>
<feature type="repeat" description="WD" evidence="5">
    <location>
        <begin position="1482"/>
        <end position="1515"/>
    </location>
</feature>
<evidence type="ECO:0000256" key="2">
    <source>
        <dbReference type="ARBA" id="ARBA00022574"/>
    </source>
</evidence>
<gene>
    <name evidence="8" type="ORF">NIES37_01480</name>
</gene>
<accession>A0A1Z4MS26</accession>
<evidence type="ECO:0000256" key="1">
    <source>
        <dbReference type="ARBA" id="ARBA00010062"/>
    </source>
</evidence>
<dbReference type="PROSITE" id="PS50082">
    <property type="entry name" value="WD_REPEATS_2"/>
    <property type="match status" value="2"/>
</dbReference>
<dbReference type="KEGG" id="ttq:NIES37_01480"/>
<reference evidence="8 9" key="1">
    <citation type="submission" date="2017-06" db="EMBL/GenBank/DDBJ databases">
        <title>Genome sequencing of cyanobaciteial culture collection at National Institute for Environmental Studies (NIES).</title>
        <authorList>
            <person name="Hirose Y."/>
            <person name="Shimura Y."/>
            <person name="Fujisawa T."/>
            <person name="Nakamura Y."/>
            <person name="Kawachi M."/>
        </authorList>
    </citation>
    <scope>NUCLEOTIDE SEQUENCE [LARGE SCALE GENOMIC DNA]</scope>
    <source>
        <strain evidence="8 9">NIES-37</strain>
    </source>
</reference>
<dbReference type="InterPro" id="IPR028082">
    <property type="entry name" value="Peripla_BP_I"/>
</dbReference>
<comment type="similarity">
    <text evidence="1">Belongs to the leucine-binding protein family.</text>
</comment>
<evidence type="ECO:0000259" key="7">
    <source>
        <dbReference type="PROSITE" id="PS50208"/>
    </source>
</evidence>
<keyword evidence="9" id="KW-1185">Reference proteome</keyword>
<keyword evidence="8" id="KW-0675">Receptor</keyword>
<dbReference type="SUPFAM" id="SSF63829">
    <property type="entry name" value="Calcium-dependent phosphotriesterase"/>
    <property type="match status" value="1"/>
</dbReference>
<dbReference type="SUPFAM" id="SSF53822">
    <property type="entry name" value="Periplasmic binding protein-like I"/>
    <property type="match status" value="1"/>
</dbReference>
<keyword evidence="2 5" id="KW-0853">WD repeat</keyword>
<dbReference type="InterPro" id="IPR001309">
    <property type="entry name" value="Pept_C14_p20"/>
</dbReference>
<sequence length="1972" mass="219597">MAKINRSLAIVIGIDKYTHIPTLKNAVADAQEIASVLQKNYGYEVLLLLNQRATKEKLDQLVSNLKNKIIEFDSQSIQVKPTDRVLFYFAGHGFAEEAQDSEDGRPAGYFMPQDADDGNSNTWLSMQKLYAAFSSLDCHHLLMILDCCFAGRISWVGKGRNAARSRKLYQQSYEHFIKHQTQQIITSAAYDEKAQDSFRFGQRGDIHGHSPFAYLLLKILQGNSDGGKDKFIEAILEDKVITVHELFTYLQNQLGKIAQGQTPALSQPRKYDQKTGEYVFLKGEYLFPLHNFNLQDLIPLKLDENTNPYKGLASFEKEDSQLFFGRKRLIEEPKAGLHTKVSNHPLTVVLGTSGSGKSSLVKAGLIPALKLAEASGQQQWVILDPMRPGESPLNALNKILPQSGSASFTILNLNYQEKSKVIYNKINDLITNNSQLLLVVDQAEELFTLCQNQEERTDFINLLAQLLNNYQQQLRIVLTLRSEFEPQIRDAINETHWQKLWKDGRFIVTPMNREELQQVIEEPAAQRALFFESPKLVNDLIDEVVQMPGALPLLSFTLSELYLKYLKAEENLERNDRTITEADYQDIGGVTRSLTQTADKTYDKLVQEQVDEQTKKAYELTIRDVMLRMVAISGGELARRRVLTSELEYPEPKNEQAKKVIDRFIEARLLVKGVDAEGQKYVEGQEYVEGQKYVEPVHDALIIGWAKIKYWLDEKQEIVKQKSGWNPIKNLLIASKIPLPLTSKKNSGKSDRPEAEKQLKVNLPLQREVNTSANNWRSKKNTDGNRKAVGFFWNADPRLDLLKQVLNSENNWLNKVEAEFVQRSVERKVFNTRRNWSIAIAVMLGLGTGLVFSLIGQRNALIGQIKATGQSAESNLPNQELNALLESLRAGKSLKDWPGYLSLFKPESKLPFLKPDSELQLQVLQTLRKIFYVAKERNRVEVPPDFKKMFFTPDGTLLIATAGNDGIVHLQNLKGEKLPKVFSGHKDEVKLDVDRDGRSLATIDQQGTVRLWNLEGKLEEPPKLVASIPQSSYSNVYERGIIFSPDGKKLVAYVNGELKSDTSLPHTVYLWDLSGNEPKLLKKDQRIFSSISFNTKNQLIVATDESNDTLRLSNFMSGEKVAEFKEFSGTLFGNLVFSPDGTNLAAYLGADLSTAYFGSLDDKSWREFKPINRASSIIFNARGDLIIGQEGDGIIGVYNPSLIKDSFSNGLKFELKGHQGSIREVISSSNGSKFASRGNDNTIRLWEINNKPVAELSKIPNLISISISPDGKQLAVVESDGTVRLLDLNAKELKRFVDFQGIISQLIFSPDGQQLAAVGKDNRIRLLDLNEKDLYKSPTFEKTISQFIFRPDGQQLAVVENDGTIHLLNLNNKTWKTLPDKVSPKHDGTSRIAFGSDGKLLVVNSPSTDSNPADANDITLSELKAAKGKELVKFKGAVRTFNSIGLNTQGNLFASADMVDDSNPIPDIHIWDMSGRLLTTFKDQRQGKITNISLSADGNLMATLGKDGTAKLWRIGGLDELIEQGCNWVSDYLATLDENNSDRKLCEGISEPEKHGEISMGDKTLVPTLTSFNKQAGVEAISNGDFDTTIKHLQAYLKNTPNDPEALIYLNNARIKTQKSYTIAISAPIGSDVNGALEMLRGVAQAQNEINQAGGINKVPLRVLIADDDNKADTAKKIAEELVKNPDVIGVVGHYASDVSLAAGEVYQAGKLTAISPVSTSVKLTGFGNYIFRTVPSDSVAAKALADYMRSKLGKKNAAVFYNSKSDYSESLKLEFVKFLSQEGGQVSKDLVFNLSDPNFNAAQSVEKSIENGAEVLVLLPNSEKLDDTMQVVKANNQRLPILGGDDVYAPKTLQIGAADANGMIVAVPWHILASDPNFRATSRRRWKADVNWRTAMSYDATIALITALQQNPTREGLAQTLRSQDFVAKGATGEVKFDAKGDRSNRGIQLVKIQANPQSRSKYGYDFEPVP</sequence>
<dbReference type="Pfam" id="PF00400">
    <property type="entry name" value="WD40"/>
    <property type="match status" value="4"/>
</dbReference>
<evidence type="ECO:0000256" key="3">
    <source>
        <dbReference type="ARBA" id="ARBA00022729"/>
    </source>
</evidence>
<dbReference type="InterPro" id="IPR050349">
    <property type="entry name" value="WD_LIS1/nudF_dynein_reg"/>
</dbReference>
<dbReference type="Pfam" id="PF20703">
    <property type="entry name" value="nSTAND1"/>
    <property type="match status" value="1"/>
</dbReference>
<dbReference type="PROSITE" id="PS50294">
    <property type="entry name" value="WD_REPEATS_REGION"/>
    <property type="match status" value="1"/>
</dbReference>
<dbReference type="GO" id="GO:0004197">
    <property type="term" value="F:cysteine-type endopeptidase activity"/>
    <property type="evidence" value="ECO:0007669"/>
    <property type="project" value="InterPro"/>
</dbReference>
<dbReference type="Gene3D" id="2.130.10.10">
    <property type="entry name" value="YVTN repeat-like/Quinoprotein amine dehydrogenase"/>
    <property type="match status" value="3"/>
</dbReference>
<dbReference type="Pfam" id="PF13458">
    <property type="entry name" value="Peripla_BP_6"/>
    <property type="match status" value="1"/>
</dbReference>
<evidence type="ECO:0000256" key="5">
    <source>
        <dbReference type="PROSITE-ProRule" id="PRU00221"/>
    </source>
</evidence>
<feature type="domain" description="Caspase family p20" evidence="7">
    <location>
        <begin position="5"/>
        <end position="141"/>
    </location>
</feature>
<dbReference type="InterPro" id="IPR027417">
    <property type="entry name" value="P-loop_NTPase"/>
</dbReference>